<accession>A0A8J6XQI5</accession>
<gene>
    <name evidence="1" type="ORF">ICL16_31145</name>
</gene>
<reference evidence="1" key="1">
    <citation type="submission" date="2020-09" db="EMBL/GenBank/DDBJ databases">
        <title>Iningainema tapete sp. nov. (Scytonemataceae, Cyanobacteria) from greenhouses in central Florida (USA) produces two types of nodularin with biosynthetic potential for microcystin-LR and anabaenopeptins.</title>
        <authorList>
            <person name="Berthold D.E."/>
            <person name="Lefler F.W."/>
            <person name="Huang I.-S."/>
            <person name="Abdulla H."/>
            <person name="Zimba P.V."/>
            <person name="Laughinghouse H.D. IV."/>
        </authorList>
    </citation>
    <scope>NUCLEOTIDE SEQUENCE</scope>
    <source>
        <strain evidence="1">BLCCT55</strain>
    </source>
</reference>
<organism evidence="1 2">
    <name type="scientific">Iningainema tapete BLCC-T55</name>
    <dbReference type="NCBI Taxonomy" id="2748662"/>
    <lineage>
        <taxon>Bacteria</taxon>
        <taxon>Bacillati</taxon>
        <taxon>Cyanobacteriota</taxon>
        <taxon>Cyanophyceae</taxon>
        <taxon>Nostocales</taxon>
        <taxon>Scytonemataceae</taxon>
        <taxon>Iningainema tapete</taxon>
    </lineage>
</organism>
<name>A0A8J6XQI5_9CYAN</name>
<keyword evidence="2" id="KW-1185">Reference proteome</keyword>
<sequence>MNLQSVANLNKLPLHVLVERLDSGHFIASVSELADCVAEAENREDAISSMGFAYASVQEKIKARLANIEILTIEVSNNPWTDFIGMFEGDEEFAELAEELRTERELDTNGAA</sequence>
<dbReference type="Proteomes" id="UP000629098">
    <property type="component" value="Unassembled WGS sequence"/>
</dbReference>
<evidence type="ECO:0000313" key="2">
    <source>
        <dbReference type="Proteomes" id="UP000629098"/>
    </source>
</evidence>
<dbReference type="Gene3D" id="3.30.160.250">
    <property type="match status" value="1"/>
</dbReference>
<comment type="caution">
    <text evidence="1">The sequence shown here is derived from an EMBL/GenBank/DDBJ whole genome shotgun (WGS) entry which is preliminary data.</text>
</comment>
<dbReference type="EMBL" id="JACXAE010000093">
    <property type="protein sequence ID" value="MBD2776395.1"/>
    <property type="molecule type" value="Genomic_DNA"/>
</dbReference>
<protein>
    <recommendedName>
        <fullName evidence="3">Type II toxin-antitoxin system HicB family antitoxin</fullName>
    </recommendedName>
</protein>
<dbReference type="AlphaFoldDB" id="A0A8J6XQI5"/>
<evidence type="ECO:0000313" key="1">
    <source>
        <dbReference type="EMBL" id="MBD2776395.1"/>
    </source>
</evidence>
<proteinExistence type="predicted"/>
<evidence type="ECO:0008006" key="3">
    <source>
        <dbReference type="Google" id="ProtNLM"/>
    </source>
</evidence>